<comment type="cofactor">
    <cofactor evidence="14">
        <name>Mg(2+)</name>
        <dbReference type="ChEBI" id="CHEBI:18420"/>
    </cofactor>
    <cofactor evidence="14">
        <name>Mn(2+)</name>
        <dbReference type="ChEBI" id="CHEBI:29035"/>
    </cofactor>
    <text evidence="14">Binds 2 divalent metal cations per subunit. Magnesium or manganese.</text>
</comment>
<dbReference type="EMBL" id="ONZF01000004">
    <property type="protein sequence ID" value="SPJ24352.1"/>
    <property type="molecule type" value="Genomic_DNA"/>
</dbReference>
<gene>
    <name evidence="16" type="primary">ribBA</name>
    <name evidence="14" type="synonym">ribB</name>
    <name evidence="16" type="ORF">PAA8504_02180</name>
</gene>
<dbReference type="GO" id="GO:0008686">
    <property type="term" value="F:3,4-dihydroxy-2-butanone-4-phosphate synthase activity"/>
    <property type="evidence" value="ECO:0007669"/>
    <property type="project" value="UniProtKB-UniRule"/>
</dbReference>
<evidence type="ECO:0000256" key="14">
    <source>
        <dbReference type="HAMAP-Rule" id="MF_00180"/>
    </source>
</evidence>
<dbReference type="PANTHER" id="PTHR21327">
    <property type="entry name" value="GTP CYCLOHYDROLASE II-RELATED"/>
    <property type="match status" value="1"/>
</dbReference>
<feature type="domain" description="GTP cyclohydrolase II" evidence="15">
    <location>
        <begin position="217"/>
        <end position="360"/>
    </location>
</feature>
<feature type="binding site" evidence="14">
    <location>
        <position position="39"/>
    </location>
    <ligand>
        <name>D-ribulose 5-phosphate</name>
        <dbReference type="ChEBI" id="CHEBI:58121"/>
    </ligand>
</feature>
<evidence type="ECO:0000256" key="12">
    <source>
        <dbReference type="ARBA" id="ARBA00023211"/>
    </source>
</evidence>
<dbReference type="PANTHER" id="PTHR21327:SF34">
    <property type="entry name" value="3,4-DIHYDROXY-2-BUTANONE 4-PHOSPHATE SYNTHASE"/>
    <property type="match status" value="1"/>
</dbReference>
<dbReference type="Proteomes" id="UP000244912">
    <property type="component" value="Unassembled WGS sequence"/>
</dbReference>
<dbReference type="GO" id="GO:0005829">
    <property type="term" value="C:cytosol"/>
    <property type="evidence" value="ECO:0007669"/>
    <property type="project" value="TreeGrafter"/>
</dbReference>
<feature type="binding site" evidence="14">
    <location>
        <begin position="34"/>
        <end position="35"/>
    </location>
    <ligand>
        <name>D-ribulose 5-phosphate</name>
        <dbReference type="ChEBI" id="CHEBI:58121"/>
    </ligand>
</feature>
<evidence type="ECO:0000256" key="2">
    <source>
        <dbReference type="ARBA" id="ARBA00001936"/>
    </source>
</evidence>
<dbReference type="FunFam" id="3.90.870.10:FF:000001">
    <property type="entry name" value="Riboflavin biosynthesis protein RibBA"/>
    <property type="match status" value="1"/>
</dbReference>
<dbReference type="SUPFAM" id="SSF142695">
    <property type="entry name" value="RibA-like"/>
    <property type="match status" value="1"/>
</dbReference>
<dbReference type="UniPathway" id="UPA00275">
    <property type="reaction ID" value="UER00399"/>
</dbReference>
<dbReference type="NCBIfam" id="TIGR00506">
    <property type="entry name" value="ribB"/>
    <property type="match status" value="1"/>
</dbReference>
<comment type="similarity">
    <text evidence="5">In the N-terminal section; belongs to the DHBP synthase family.</text>
</comment>
<protein>
    <recommendedName>
        <fullName evidence="8 14">3,4-dihydroxy-2-butanone 4-phosphate synthase</fullName>
        <shortName evidence="14">DHBP synthase</shortName>
        <ecNumber evidence="7 14">4.1.99.12</ecNumber>
    </recommendedName>
</protein>
<feature type="site" description="Essential for catalytic activity" evidence="14">
    <location>
        <position position="171"/>
    </location>
</feature>
<dbReference type="Pfam" id="PF00925">
    <property type="entry name" value="GTP_cyclohydro2"/>
    <property type="match status" value="1"/>
</dbReference>
<evidence type="ECO:0000256" key="3">
    <source>
        <dbReference type="ARBA" id="ARBA00002284"/>
    </source>
</evidence>
<keyword evidence="9 14" id="KW-0686">Riboflavin biosynthesis</keyword>
<evidence type="ECO:0000256" key="1">
    <source>
        <dbReference type="ARBA" id="ARBA00000141"/>
    </source>
</evidence>
<comment type="similarity">
    <text evidence="14">Belongs to the DHBP synthase family.</text>
</comment>
<evidence type="ECO:0000256" key="13">
    <source>
        <dbReference type="ARBA" id="ARBA00023239"/>
    </source>
</evidence>
<evidence type="ECO:0000256" key="11">
    <source>
        <dbReference type="ARBA" id="ARBA00022842"/>
    </source>
</evidence>
<sequence>MKNDDYRDAVSSIEEIIKDARNGRMFILVDHEDRENEGDLVIPAQMATPDAINFMAKEGRGLICLSLTGARCDALDLQLMSSHNSSRHETNFTVSIEAREGVSTGISAHDRARTVAVAIDSATTASDIATPGHVFPLRAREGGVLVRAGHTEAAVDISRLAGLNPSGVICEIMNEDGSMARLPDLVSFAQLHGLKIGTISDLIAYRRRNDNLVRATSERQITSEFGGEWTLRIYHDETQGAEHIVLIKGDITGDDPVLVRMHAMDPLLDVVGLGPAGRAREFGAAMEVIAEEGRGVLVLLRDLTMKLVAEDEVSPQTLRQYGLGAQILSSLGLKDLILLTNSPRPKVVGLDAYGLTIADTRKISEIG</sequence>
<dbReference type="GO" id="GO:0009231">
    <property type="term" value="P:riboflavin biosynthetic process"/>
    <property type="evidence" value="ECO:0007669"/>
    <property type="project" value="UniProtKB-UniRule"/>
</dbReference>
<keyword evidence="13 14" id="KW-0456">Lyase</keyword>
<dbReference type="Gene3D" id="3.40.50.10990">
    <property type="entry name" value="GTP cyclohydrolase II"/>
    <property type="match status" value="1"/>
</dbReference>
<name>A0A2R8BW09_9RHOB</name>
<keyword evidence="17" id="KW-1185">Reference proteome</keyword>
<dbReference type="InterPro" id="IPR036144">
    <property type="entry name" value="RibA-like_sf"/>
</dbReference>
<evidence type="ECO:0000313" key="17">
    <source>
        <dbReference type="Proteomes" id="UP000244912"/>
    </source>
</evidence>
<feature type="binding site" evidence="14">
    <location>
        <begin position="147"/>
        <end position="151"/>
    </location>
    <ligand>
        <name>D-ribulose 5-phosphate</name>
        <dbReference type="ChEBI" id="CHEBI:58121"/>
    </ligand>
</feature>
<dbReference type="Pfam" id="PF00926">
    <property type="entry name" value="DHBP_synthase"/>
    <property type="match status" value="1"/>
</dbReference>
<evidence type="ECO:0000256" key="5">
    <source>
        <dbReference type="ARBA" id="ARBA00005520"/>
    </source>
</evidence>
<dbReference type="InterPro" id="IPR000422">
    <property type="entry name" value="DHBP_synthase_RibB"/>
</dbReference>
<dbReference type="GO" id="GO:0000287">
    <property type="term" value="F:magnesium ion binding"/>
    <property type="evidence" value="ECO:0007669"/>
    <property type="project" value="UniProtKB-UniRule"/>
</dbReference>
<dbReference type="SUPFAM" id="SSF55821">
    <property type="entry name" value="YrdC/RibB"/>
    <property type="match status" value="1"/>
</dbReference>
<keyword evidence="12 14" id="KW-0464">Manganese</keyword>
<feature type="binding site" evidence="14">
    <location>
        <position position="35"/>
    </location>
    <ligand>
        <name>Mg(2+)</name>
        <dbReference type="ChEBI" id="CHEBI:18420"/>
        <label>1</label>
    </ligand>
</feature>
<comment type="similarity">
    <text evidence="6">In the C-terminal section; belongs to the GTP cyclohydrolase II family.</text>
</comment>
<dbReference type="InterPro" id="IPR032677">
    <property type="entry name" value="GTP_cyclohydro_II"/>
</dbReference>
<evidence type="ECO:0000256" key="6">
    <source>
        <dbReference type="ARBA" id="ARBA00008976"/>
    </source>
</evidence>
<reference evidence="16 17" key="1">
    <citation type="submission" date="2018-03" db="EMBL/GenBank/DDBJ databases">
        <authorList>
            <person name="Keele B.F."/>
        </authorList>
    </citation>
    <scope>NUCLEOTIDE SEQUENCE [LARGE SCALE GENOMIC DNA]</scope>
    <source>
        <strain evidence="16 17">CECT 8504</strain>
    </source>
</reference>
<dbReference type="OrthoDB" id="9793111at2"/>
<evidence type="ECO:0000259" key="15">
    <source>
        <dbReference type="Pfam" id="PF00925"/>
    </source>
</evidence>
<feature type="binding site" evidence="14">
    <location>
        <position position="150"/>
    </location>
    <ligand>
        <name>Mg(2+)</name>
        <dbReference type="ChEBI" id="CHEBI:18420"/>
        <label>2</label>
    </ligand>
</feature>
<comment type="catalytic activity">
    <reaction evidence="1 14">
        <text>D-ribulose 5-phosphate = (2S)-2-hydroxy-3-oxobutyl phosphate + formate + H(+)</text>
        <dbReference type="Rhea" id="RHEA:18457"/>
        <dbReference type="ChEBI" id="CHEBI:15378"/>
        <dbReference type="ChEBI" id="CHEBI:15740"/>
        <dbReference type="ChEBI" id="CHEBI:58121"/>
        <dbReference type="ChEBI" id="CHEBI:58830"/>
        <dbReference type="EC" id="4.1.99.12"/>
    </reaction>
</comment>
<dbReference type="PIRSF" id="PIRSF001259">
    <property type="entry name" value="RibA"/>
    <property type="match status" value="1"/>
</dbReference>
<dbReference type="Gene3D" id="3.90.870.10">
    <property type="entry name" value="DHBP synthase"/>
    <property type="match status" value="1"/>
</dbReference>
<evidence type="ECO:0000256" key="7">
    <source>
        <dbReference type="ARBA" id="ARBA00012153"/>
    </source>
</evidence>
<evidence type="ECO:0000256" key="9">
    <source>
        <dbReference type="ARBA" id="ARBA00022619"/>
    </source>
</evidence>
<dbReference type="InterPro" id="IPR017945">
    <property type="entry name" value="DHBP_synth_RibB-like_a/b_dom"/>
</dbReference>
<proteinExistence type="inferred from homology"/>
<evidence type="ECO:0000313" key="16">
    <source>
        <dbReference type="EMBL" id="SPJ24352.1"/>
    </source>
</evidence>
<keyword evidence="10 14" id="KW-0479">Metal-binding</keyword>
<dbReference type="GO" id="GO:0030145">
    <property type="term" value="F:manganese ion binding"/>
    <property type="evidence" value="ECO:0007669"/>
    <property type="project" value="UniProtKB-UniRule"/>
</dbReference>
<dbReference type="HAMAP" id="MF_00180">
    <property type="entry name" value="RibB"/>
    <property type="match status" value="1"/>
</dbReference>
<comment type="cofactor">
    <cofactor evidence="2">
        <name>Mn(2+)</name>
        <dbReference type="ChEBI" id="CHEBI:29035"/>
    </cofactor>
</comment>
<dbReference type="EC" id="4.1.99.12" evidence="7 14"/>
<comment type="subunit">
    <text evidence="14">Homodimer.</text>
</comment>
<dbReference type="RefSeq" id="WP_108894189.1">
    <property type="nucleotide sequence ID" value="NZ_ONZF01000004.1"/>
</dbReference>
<accession>A0A2R8BW09</accession>
<evidence type="ECO:0000256" key="4">
    <source>
        <dbReference type="ARBA" id="ARBA00004904"/>
    </source>
</evidence>
<dbReference type="AlphaFoldDB" id="A0A2R8BW09"/>
<feature type="binding site" evidence="14">
    <location>
        <position position="35"/>
    </location>
    <ligand>
        <name>Mg(2+)</name>
        <dbReference type="ChEBI" id="CHEBI:18420"/>
        <label>2</label>
    </ligand>
</feature>
<feature type="site" description="Essential for catalytic activity" evidence="14">
    <location>
        <position position="133"/>
    </location>
</feature>
<keyword evidence="11 14" id="KW-0460">Magnesium</keyword>
<comment type="pathway">
    <text evidence="4 14">Cofactor biosynthesis; riboflavin biosynthesis; 2-hydroxy-3-oxobutyl phosphate from D-ribulose 5-phosphate: step 1/1.</text>
</comment>
<comment type="function">
    <text evidence="3 14">Catalyzes the conversion of D-ribulose 5-phosphate to formate and 3,4-dihydroxy-2-butanone 4-phosphate.</text>
</comment>
<evidence type="ECO:0000256" key="10">
    <source>
        <dbReference type="ARBA" id="ARBA00022723"/>
    </source>
</evidence>
<dbReference type="GO" id="GO:0003935">
    <property type="term" value="F:GTP cyclohydrolase II activity"/>
    <property type="evidence" value="ECO:0007669"/>
    <property type="project" value="TreeGrafter"/>
</dbReference>
<organism evidence="16 17">
    <name type="scientific">Palleronia abyssalis</name>
    <dbReference type="NCBI Taxonomy" id="1501240"/>
    <lineage>
        <taxon>Bacteria</taxon>
        <taxon>Pseudomonadati</taxon>
        <taxon>Pseudomonadota</taxon>
        <taxon>Alphaproteobacteria</taxon>
        <taxon>Rhodobacterales</taxon>
        <taxon>Roseobacteraceae</taxon>
        <taxon>Palleronia</taxon>
    </lineage>
</organism>
<evidence type="ECO:0000256" key="8">
    <source>
        <dbReference type="ARBA" id="ARBA00018836"/>
    </source>
</evidence>